<gene>
    <name evidence="1" type="ORF">MYCGRDRAFT_51727</name>
</gene>
<name>F9XRC3_ZYMTI</name>
<organism evidence="1 2">
    <name type="scientific">Zymoseptoria tritici (strain CBS 115943 / IPO323)</name>
    <name type="common">Speckled leaf blotch fungus</name>
    <name type="synonym">Septoria tritici</name>
    <dbReference type="NCBI Taxonomy" id="336722"/>
    <lineage>
        <taxon>Eukaryota</taxon>
        <taxon>Fungi</taxon>
        <taxon>Dikarya</taxon>
        <taxon>Ascomycota</taxon>
        <taxon>Pezizomycotina</taxon>
        <taxon>Dothideomycetes</taxon>
        <taxon>Dothideomycetidae</taxon>
        <taxon>Mycosphaerellales</taxon>
        <taxon>Mycosphaerellaceae</taxon>
        <taxon>Zymoseptoria</taxon>
    </lineage>
</organism>
<accession>F9XRC3</accession>
<dbReference type="AlphaFoldDB" id="F9XRC3"/>
<proteinExistence type="predicted"/>
<dbReference type="GeneID" id="13399906"/>
<dbReference type="Proteomes" id="UP000008062">
    <property type="component" value="Chromosome 16"/>
</dbReference>
<evidence type="ECO:0000313" key="2">
    <source>
        <dbReference type="Proteomes" id="UP000008062"/>
    </source>
</evidence>
<reference evidence="1 2" key="1">
    <citation type="journal article" date="2011" name="PLoS Genet.">
        <title>Finished genome of the fungal wheat pathogen Mycosphaerella graminicola reveals dispensome structure, chromosome plasticity, and stealth pathogenesis.</title>
        <authorList>
            <person name="Goodwin S.B."/>
            <person name="Ben M'barek S."/>
            <person name="Dhillon B."/>
            <person name="Wittenberg A.H.J."/>
            <person name="Crane C.F."/>
            <person name="Hane J.K."/>
            <person name="Foster A.J."/>
            <person name="Van der Lee T.A.J."/>
            <person name="Grimwood J."/>
            <person name="Aerts A."/>
            <person name="Antoniw J."/>
            <person name="Bailey A."/>
            <person name="Bluhm B."/>
            <person name="Bowler J."/>
            <person name="Bristow J."/>
            <person name="van der Burgt A."/>
            <person name="Canto-Canche B."/>
            <person name="Churchill A.C.L."/>
            <person name="Conde-Ferraez L."/>
            <person name="Cools H.J."/>
            <person name="Coutinho P.M."/>
            <person name="Csukai M."/>
            <person name="Dehal P."/>
            <person name="De Wit P."/>
            <person name="Donzelli B."/>
            <person name="van de Geest H.C."/>
            <person name="van Ham R.C.H.J."/>
            <person name="Hammond-Kosack K.E."/>
            <person name="Henrissat B."/>
            <person name="Kilian A."/>
            <person name="Kobayashi A.K."/>
            <person name="Koopmann E."/>
            <person name="Kourmpetis Y."/>
            <person name="Kuzniar A."/>
            <person name="Lindquist E."/>
            <person name="Lombard V."/>
            <person name="Maliepaard C."/>
            <person name="Martins N."/>
            <person name="Mehrabi R."/>
            <person name="Nap J.P.H."/>
            <person name="Ponomarenko A."/>
            <person name="Rudd J.J."/>
            <person name="Salamov A."/>
            <person name="Schmutz J."/>
            <person name="Schouten H.J."/>
            <person name="Shapiro H."/>
            <person name="Stergiopoulos I."/>
            <person name="Torriani S.F.F."/>
            <person name="Tu H."/>
            <person name="de Vries R.P."/>
            <person name="Waalwijk C."/>
            <person name="Ware S.B."/>
            <person name="Wiebenga A."/>
            <person name="Zwiers L.-H."/>
            <person name="Oliver R.P."/>
            <person name="Grigoriev I.V."/>
            <person name="Kema G.H.J."/>
        </authorList>
    </citation>
    <scope>NUCLEOTIDE SEQUENCE [LARGE SCALE GENOMIC DNA]</scope>
    <source>
        <strain evidence="2">CBS 115943 / IPO323</strain>
    </source>
</reference>
<feature type="non-terminal residue" evidence="1">
    <location>
        <position position="1"/>
    </location>
</feature>
<dbReference type="EMBL" id="CM001211">
    <property type="protein sequence ID" value="EGP82232.1"/>
    <property type="molecule type" value="Genomic_DNA"/>
</dbReference>
<dbReference type="RefSeq" id="XP_003847256.1">
    <property type="nucleotide sequence ID" value="XM_003847208.1"/>
</dbReference>
<evidence type="ECO:0000313" key="1">
    <source>
        <dbReference type="EMBL" id="EGP82232.1"/>
    </source>
</evidence>
<dbReference type="KEGG" id="ztr:MYCGRDRAFT_51727"/>
<dbReference type="OrthoDB" id="3693885at2759"/>
<protein>
    <submittedName>
        <fullName evidence="1">Uncharacterized protein</fullName>
    </submittedName>
</protein>
<sequence>KTPEELFTGTKPSGKHLRVFGYITYTLIPNEQRVDKLEDSVYSGIFIGYSPSTK</sequence>
<keyword evidence="2" id="KW-1185">Reference proteome</keyword>
<dbReference type="InParanoid" id="F9XRC3"/>
<dbReference type="HOGENOM" id="CLU_085149_5_1_1"/>